<protein>
    <submittedName>
        <fullName evidence="3">GNAT family protein</fullName>
        <ecNumber evidence="3">2.-.-.-</ecNumber>
    </submittedName>
</protein>
<dbReference type="EMBL" id="JAUHJQ010000002">
    <property type="protein sequence ID" value="MDN4172753.1"/>
    <property type="molecule type" value="Genomic_DNA"/>
</dbReference>
<comment type="caution">
    <text evidence="3">The sequence shown here is derived from an EMBL/GenBank/DDBJ whole genome shotgun (WGS) entry which is preliminary data.</text>
</comment>
<reference evidence="3" key="1">
    <citation type="submission" date="2023-06" db="EMBL/GenBank/DDBJ databases">
        <title>Draft genome sequence of Nocardioides sp. SOB77.</title>
        <authorList>
            <person name="Zhang G."/>
        </authorList>
    </citation>
    <scope>NUCLEOTIDE SEQUENCE</scope>
    <source>
        <strain evidence="3">SOB77</strain>
    </source>
</reference>
<dbReference type="InterPro" id="IPR051908">
    <property type="entry name" value="Ribosomal_N-acetyltransferase"/>
</dbReference>
<dbReference type="GO" id="GO:0016740">
    <property type="term" value="F:transferase activity"/>
    <property type="evidence" value="ECO:0007669"/>
    <property type="project" value="UniProtKB-KW"/>
</dbReference>
<accession>A0ABT8FDK4</accession>
<evidence type="ECO:0000313" key="3">
    <source>
        <dbReference type="EMBL" id="MDN4172753.1"/>
    </source>
</evidence>
<gene>
    <name evidence="3" type="ORF">QWY28_07365</name>
</gene>
<organism evidence="3 4">
    <name type="scientific">Nocardioides oceani</name>
    <dbReference type="NCBI Taxonomy" id="3058369"/>
    <lineage>
        <taxon>Bacteria</taxon>
        <taxon>Bacillati</taxon>
        <taxon>Actinomycetota</taxon>
        <taxon>Actinomycetes</taxon>
        <taxon>Propionibacteriales</taxon>
        <taxon>Nocardioidaceae</taxon>
        <taxon>Nocardioides</taxon>
    </lineage>
</organism>
<keyword evidence="4" id="KW-1185">Reference proteome</keyword>
<dbReference type="InterPro" id="IPR000182">
    <property type="entry name" value="GNAT_dom"/>
</dbReference>
<dbReference type="PANTHER" id="PTHR43441:SF2">
    <property type="entry name" value="FAMILY ACETYLTRANSFERASE, PUTATIVE (AFU_ORTHOLOGUE AFUA_7G00850)-RELATED"/>
    <property type="match status" value="1"/>
</dbReference>
<dbReference type="Proteomes" id="UP001168620">
    <property type="component" value="Unassembled WGS sequence"/>
</dbReference>
<name>A0ABT8FDK4_9ACTN</name>
<sequence length="240" mass="26466">MPHVDEHGQAVGDEVPGWTPRTPPAPVVLEGRYVRLEPVAATHAAPLFDALGGAEDAPLWTYRPAAQPADVAAMARDVVTPLASHTGSLTFAIVPTQGPGPEEAAGLATYWRVEPDHGVIEISGVLFARRLQRTRAATEAMHLMIGHAVEEWGYRRVEWKCDALNEPSRRAALRLGFTYEGRFRQHMVTKGRTRDTDWFSIVDGEWPGIRAAHQRWLDPANFDEAGQQRSPLEVGPRSQG</sequence>
<evidence type="ECO:0000259" key="2">
    <source>
        <dbReference type="PROSITE" id="PS51186"/>
    </source>
</evidence>
<dbReference type="SUPFAM" id="SSF55729">
    <property type="entry name" value="Acyl-CoA N-acyltransferases (Nat)"/>
    <property type="match status" value="1"/>
</dbReference>
<dbReference type="Gene3D" id="3.40.630.30">
    <property type="match status" value="1"/>
</dbReference>
<dbReference type="PROSITE" id="PS51186">
    <property type="entry name" value="GNAT"/>
    <property type="match status" value="1"/>
</dbReference>
<dbReference type="PANTHER" id="PTHR43441">
    <property type="entry name" value="RIBOSOMAL-PROTEIN-SERINE ACETYLTRANSFERASE"/>
    <property type="match status" value="1"/>
</dbReference>
<feature type="region of interest" description="Disordered" evidence="1">
    <location>
        <begin position="1"/>
        <end position="23"/>
    </location>
</feature>
<evidence type="ECO:0000256" key="1">
    <source>
        <dbReference type="SAM" id="MobiDB-lite"/>
    </source>
</evidence>
<dbReference type="InterPro" id="IPR016181">
    <property type="entry name" value="Acyl_CoA_acyltransferase"/>
</dbReference>
<evidence type="ECO:0000313" key="4">
    <source>
        <dbReference type="Proteomes" id="UP001168620"/>
    </source>
</evidence>
<dbReference type="RefSeq" id="WP_300952286.1">
    <property type="nucleotide sequence ID" value="NZ_JAUHJQ010000002.1"/>
</dbReference>
<dbReference type="Pfam" id="PF13302">
    <property type="entry name" value="Acetyltransf_3"/>
    <property type="match status" value="1"/>
</dbReference>
<dbReference type="EC" id="2.-.-.-" evidence="3"/>
<feature type="domain" description="N-acetyltransferase" evidence="2">
    <location>
        <begin position="57"/>
        <end position="195"/>
    </location>
</feature>
<keyword evidence="3" id="KW-0808">Transferase</keyword>
<proteinExistence type="predicted"/>